<proteinExistence type="predicted"/>
<feature type="region of interest" description="Disordered" evidence="1">
    <location>
        <begin position="1"/>
        <end position="31"/>
    </location>
</feature>
<dbReference type="EMBL" id="VSRR010083429">
    <property type="protein sequence ID" value="MPC90158.1"/>
    <property type="molecule type" value="Genomic_DNA"/>
</dbReference>
<organism evidence="2 3">
    <name type="scientific">Portunus trituberculatus</name>
    <name type="common">Swimming crab</name>
    <name type="synonym">Neptunus trituberculatus</name>
    <dbReference type="NCBI Taxonomy" id="210409"/>
    <lineage>
        <taxon>Eukaryota</taxon>
        <taxon>Metazoa</taxon>
        <taxon>Ecdysozoa</taxon>
        <taxon>Arthropoda</taxon>
        <taxon>Crustacea</taxon>
        <taxon>Multicrustacea</taxon>
        <taxon>Malacostraca</taxon>
        <taxon>Eumalacostraca</taxon>
        <taxon>Eucarida</taxon>
        <taxon>Decapoda</taxon>
        <taxon>Pleocyemata</taxon>
        <taxon>Brachyura</taxon>
        <taxon>Eubrachyura</taxon>
        <taxon>Portunoidea</taxon>
        <taxon>Portunidae</taxon>
        <taxon>Portuninae</taxon>
        <taxon>Portunus</taxon>
    </lineage>
</organism>
<dbReference type="AlphaFoldDB" id="A0A5B7JB40"/>
<name>A0A5B7JB40_PORTR</name>
<evidence type="ECO:0000313" key="2">
    <source>
        <dbReference type="EMBL" id="MPC90158.1"/>
    </source>
</evidence>
<dbReference type="Proteomes" id="UP000324222">
    <property type="component" value="Unassembled WGS sequence"/>
</dbReference>
<evidence type="ECO:0000256" key="1">
    <source>
        <dbReference type="SAM" id="MobiDB-lite"/>
    </source>
</evidence>
<keyword evidence="3" id="KW-1185">Reference proteome</keyword>
<evidence type="ECO:0000313" key="3">
    <source>
        <dbReference type="Proteomes" id="UP000324222"/>
    </source>
</evidence>
<feature type="compositionally biased region" description="Polar residues" evidence="1">
    <location>
        <begin position="1"/>
        <end position="14"/>
    </location>
</feature>
<reference evidence="2 3" key="1">
    <citation type="submission" date="2019-05" db="EMBL/GenBank/DDBJ databases">
        <title>Another draft genome of Portunus trituberculatus and its Hox gene families provides insights of decapod evolution.</title>
        <authorList>
            <person name="Jeong J.-H."/>
            <person name="Song I."/>
            <person name="Kim S."/>
            <person name="Choi T."/>
            <person name="Kim D."/>
            <person name="Ryu S."/>
            <person name="Kim W."/>
        </authorList>
    </citation>
    <scope>NUCLEOTIDE SEQUENCE [LARGE SCALE GENOMIC DNA]</scope>
    <source>
        <tissue evidence="2">Muscle</tissue>
    </source>
</reference>
<protein>
    <submittedName>
        <fullName evidence="2">Uncharacterized protein</fullName>
    </submittedName>
</protein>
<sequence>MNEVNQQRQQNTKNESIREIREEAEGSNKRRVLLTYSQQPQRNTFDNPLTISVALEDSGGERAKRFWVYKAANGRGQKAWGLGCTRIQM</sequence>
<accession>A0A5B7JB40</accession>
<gene>
    <name evidence="2" type="ORF">E2C01_085131</name>
</gene>
<comment type="caution">
    <text evidence="2">The sequence shown here is derived from an EMBL/GenBank/DDBJ whole genome shotgun (WGS) entry which is preliminary data.</text>
</comment>
<feature type="compositionally biased region" description="Basic and acidic residues" evidence="1">
    <location>
        <begin position="15"/>
        <end position="28"/>
    </location>
</feature>